<sequence>MISENCSIEEFVETVKDKAPWEVIALAVEEATQADRMIHRTGLRSELVFFCGRRYSSHLKRLIALLRYTVKPRRLNDEVYHLYAAHWGNA</sequence>
<dbReference type="EMBL" id="AP021874">
    <property type="protein sequence ID" value="BBO68419.1"/>
    <property type="molecule type" value="Genomic_DNA"/>
</dbReference>
<evidence type="ECO:0000313" key="1">
    <source>
        <dbReference type="EMBL" id="BBO68419.1"/>
    </source>
</evidence>
<organism evidence="1 2">
    <name type="scientific">Desulfosarcina alkanivorans</name>
    <dbReference type="NCBI Taxonomy" id="571177"/>
    <lineage>
        <taxon>Bacteria</taxon>
        <taxon>Pseudomonadati</taxon>
        <taxon>Thermodesulfobacteriota</taxon>
        <taxon>Desulfobacteria</taxon>
        <taxon>Desulfobacterales</taxon>
        <taxon>Desulfosarcinaceae</taxon>
        <taxon>Desulfosarcina</taxon>
    </lineage>
</organism>
<dbReference type="AlphaFoldDB" id="A0A5K7YKL2"/>
<dbReference type="KEGG" id="dalk:DSCA_23490"/>
<dbReference type="Proteomes" id="UP000427906">
    <property type="component" value="Chromosome"/>
</dbReference>
<accession>A0A5K7YKL2</accession>
<name>A0A5K7YKL2_9BACT</name>
<dbReference type="RefSeq" id="WP_155316587.1">
    <property type="nucleotide sequence ID" value="NZ_AP021874.1"/>
</dbReference>
<evidence type="ECO:0000313" key="2">
    <source>
        <dbReference type="Proteomes" id="UP000427906"/>
    </source>
</evidence>
<reference evidence="1 2" key="1">
    <citation type="submission" date="2019-11" db="EMBL/GenBank/DDBJ databases">
        <title>Comparative genomics of hydrocarbon-degrading Desulfosarcina strains.</title>
        <authorList>
            <person name="Watanabe M."/>
            <person name="Kojima H."/>
            <person name="Fukui M."/>
        </authorList>
    </citation>
    <scope>NUCLEOTIDE SEQUENCE [LARGE SCALE GENOMIC DNA]</scope>
    <source>
        <strain evidence="1 2">PL12</strain>
    </source>
</reference>
<gene>
    <name evidence="1" type="ORF">DSCA_23490</name>
</gene>
<protein>
    <submittedName>
        <fullName evidence="1">Uncharacterized protein</fullName>
    </submittedName>
</protein>
<dbReference type="OrthoDB" id="5422391at2"/>
<proteinExistence type="predicted"/>
<keyword evidence="2" id="KW-1185">Reference proteome</keyword>